<protein>
    <submittedName>
        <fullName evidence="1">Uncharacterized protein</fullName>
    </submittedName>
</protein>
<evidence type="ECO:0000313" key="2">
    <source>
        <dbReference type="Proteomes" id="UP000694559"/>
    </source>
</evidence>
<reference evidence="1" key="1">
    <citation type="submission" date="2025-08" db="UniProtKB">
        <authorList>
            <consortium name="Ensembl"/>
        </authorList>
    </citation>
    <scope>IDENTIFICATION</scope>
</reference>
<dbReference type="GO" id="GO:0005737">
    <property type="term" value="C:cytoplasm"/>
    <property type="evidence" value="ECO:0007669"/>
    <property type="project" value="TreeGrafter"/>
</dbReference>
<dbReference type="OrthoDB" id="415359at2759"/>
<organism evidence="1 2">
    <name type="scientific">Naja naja</name>
    <name type="common">Indian cobra</name>
    <dbReference type="NCBI Taxonomy" id="35670"/>
    <lineage>
        <taxon>Eukaryota</taxon>
        <taxon>Metazoa</taxon>
        <taxon>Chordata</taxon>
        <taxon>Craniata</taxon>
        <taxon>Vertebrata</taxon>
        <taxon>Euteleostomi</taxon>
        <taxon>Lepidosauria</taxon>
        <taxon>Squamata</taxon>
        <taxon>Bifurcata</taxon>
        <taxon>Unidentata</taxon>
        <taxon>Episquamata</taxon>
        <taxon>Toxicofera</taxon>
        <taxon>Serpentes</taxon>
        <taxon>Colubroidea</taxon>
        <taxon>Elapidae</taxon>
        <taxon>Elapinae</taxon>
        <taxon>Naja</taxon>
    </lineage>
</organism>
<reference evidence="1" key="2">
    <citation type="submission" date="2025-09" db="UniProtKB">
        <authorList>
            <consortium name="Ensembl"/>
        </authorList>
    </citation>
    <scope>IDENTIFICATION</scope>
</reference>
<dbReference type="Pfam" id="PF10154">
    <property type="entry name" value="Fy-3"/>
    <property type="match status" value="1"/>
</dbReference>
<dbReference type="Proteomes" id="UP000694559">
    <property type="component" value="Unplaced"/>
</dbReference>
<keyword evidence="2" id="KW-1185">Reference proteome</keyword>
<dbReference type="PANTHER" id="PTHR16525:SF0">
    <property type="entry name" value="PROTEIN C12ORF4"/>
    <property type="match status" value="1"/>
</dbReference>
<proteinExistence type="predicted"/>
<accession>A0A8C6YKK5</accession>
<dbReference type="GO" id="GO:0043304">
    <property type="term" value="P:regulation of mast cell degranulation"/>
    <property type="evidence" value="ECO:0007669"/>
    <property type="project" value="TreeGrafter"/>
</dbReference>
<name>A0A8C6YKK5_NAJNA</name>
<sequence>MDKVMQELGKSLTDQDVNMLAAQHFESQQLLENKWNNELKQTTAIQKQEYQEWVVKLHQDLKNPNSTIVPLYFHAYTKGNG</sequence>
<dbReference type="GeneTree" id="ENSGT00390000010229"/>
<dbReference type="AlphaFoldDB" id="A0A8C6YKK5"/>
<dbReference type="InterPro" id="IPR019311">
    <property type="entry name" value="Fy-3"/>
</dbReference>
<dbReference type="Ensembl" id="ENSNNAT00000031232.1">
    <property type="protein sequence ID" value="ENSNNAP00000029768.1"/>
    <property type="gene ID" value="ENSNNAG00000019086.1"/>
</dbReference>
<dbReference type="OMA" id="VNIIYLQ"/>
<evidence type="ECO:0000313" key="1">
    <source>
        <dbReference type="Ensembl" id="ENSNNAP00000029768.1"/>
    </source>
</evidence>
<dbReference type="PANTHER" id="PTHR16525">
    <property type="entry name" value="PROTEIN C12ORF4"/>
    <property type="match status" value="1"/>
</dbReference>